<proteinExistence type="predicted"/>
<gene>
    <name evidence="1" type="ORF">PYDG_00017</name>
</gene>
<dbReference type="KEGG" id="vg:15010760"/>
<organism evidence="1 2">
    <name type="scientific">Pseudoalteromonas phage pYD6-A</name>
    <dbReference type="NCBI Taxonomy" id="754052"/>
    <lineage>
        <taxon>Viruses</taxon>
        <taxon>Duplodnaviria</taxon>
        <taxon>Heunggongvirae</taxon>
        <taxon>Uroviricota</taxon>
        <taxon>Caudoviricetes</taxon>
        <taxon>Schitoviridae</taxon>
        <taxon>Fuhrmanvirinae</taxon>
        <taxon>Matsuvirus</taxon>
        <taxon>Matsuvirus pYD6A</taxon>
    </lineage>
</organism>
<dbReference type="Proteomes" id="UP000204048">
    <property type="component" value="Segment"/>
</dbReference>
<dbReference type="RefSeq" id="YP_007674227.1">
    <property type="nucleotide sequence ID" value="NC_020849.1"/>
</dbReference>
<evidence type="ECO:0000313" key="2">
    <source>
        <dbReference type="Proteomes" id="UP000204048"/>
    </source>
</evidence>
<reference evidence="1 2" key="1">
    <citation type="submission" date="2010-11" db="EMBL/GenBank/DDBJ databases">
        <title>The Genome Sequence of Pseudoalteromonas phage pYD6-A.</title>
        <authorList>
            <consortium name="The Broad Institute Genome Sequencing Platform"/>
            <person name="Henn M.R."/>
            <person name="Wolf A."/>
            <person name="Jost G."/>
            <person name="Levin J."/>
            <person name="Malboeuf C."/>
            <person name="Casali M."/>
            <person name="Russ C."/>
            <person name="Lennon N."/>
            <person name="Chapman S.B."/>
            <person name="Erlich R."/>
            <person name="Young S.K."/>
            <person name="Yandava C."/>
            <person name="Zeng Q."/>
            <person name="Alvarado L."/>
            <person name="Anderson S."/>
            <person name="Berlin A."/>
            <person name="Chen Z."/>
            <person name="Freedman E."/>
            <person name="Gellesch M."/>
            <person name="Goldberg J."/>
            <person name="Green L."/>
            <person name="Griggs A."/>
            <person name="Gujja S."/>
            <person name="Heilman E.R."/>
            <person name="Heiman D."/>
            <person name="Hollinger A."/>
            <person name="Howarth C."/>
            <person name="Larson L."/>
            <person name="Mehta T."/>
            <person name="Pearson M."/>
            <person name="Roberts A."/>
            <person name="Ryan E."/>
            <person name="Saif S."/>
            <person name="Shea T."/>
            <person name="Shenoy N."/>
            <person name="Sisk P."/>
            <person name="Stolte C."/>
            <person name="Sykes S."/>
            <person name="White J."/>
            <person name="Haas B."/>
            <person name="Nusbaum C."/>
            <person name="Birren B."/>
        </authorList>
    </citation>
    <scope>NUCLEOTIDE SEQUENCE [LARGE SCALE GENOMIC DNA]</scope>
    <source>
        <strain evidence="2">pYD6-A</strain>
    </source>
</reference>
<dbReference type="EMBL" id="JF974296">
    <property type="protein sequence ID" value="AGH57549.1"/>
    <property type="molecule type" value="Genomic_DNA"/>
</dbReference>
<protein>
    <submittedName>
        <fullName evidence="1">Uncharacterized protein</fullName>
    </submittedName>
</protein>
<keyword evidence="2" id="KW-1185">Reference proteome</keyword>
<evidence type="ECO:0000313" key="1">
    <source>
        <dbReference type="EMBL" id="AGH57549.1"/>
    </source>
</evidence>
<dbReference type="GeneID" id="15010760"/>
<name>M4T3V3_9CAUD</name>
<dbReference type="OrthoDB" id="33759at10239"/>
<sequence>MLFAHFTSEGHANSVHKGITRFPFHLTTDLERGVAYGSHAVVFKVSGEFICKINKVTCNKYANGMIEYVIRNELELRSFMEVVEASGVRHCIQLRGVNQ</sequence>
<accession>M4T3V3</accession>